<keyword evidence="3" id="KW-1185">Reference proteome</keyword>
<protein>
    <submittedName>
        <fullName evidence="2">Uncharacterized protein</fullName>
    </submittedName>
</protein>
<feature type="compositionally biased region" description="Basic and acidic residues" evidence="1">
    <location>
        <begin position="23"/>
        <end position="33"/>
    </location>
</feature>
<gene>
    <name evidence="2" type="ORF">TNIN_142951</name>
</gene>
<dbReference type="OrthoDB" id="10462539at2759"/>
<dbReference type="EMBL" id="BMAV01020916">
    <property type="protein sequence ID" value="GFY74730.1"/>
    <property type="molecule type" value="Genomic_DNA"/>
</dbReference>
<proteinExistence type="predicted"/>
<organism evidence="2 3">
    <name type="scientific">Trichonephila inaurata madagascariensis</name>
    <dbReference type="NCBI Taxonomy" id="2747483"/>
    <lineage>
        <taxon>Eukaryota</taxon>
        <taxon>Metazoa</taxon>
        <taxon>Ecdysozoa</taxon>
        <taxon>Arthropoda</taxon>
        <taxon>Chelicerata</taxon>
        <taxon>Arachnida</taxon>
        <taxon>Araneae</taxon>
        <taxon>Araneomorphae</taxon>
        <taxon>Entelegynae</taxon>
        <taxon>Araneoidea</taxon>
        <taxon>Nephilidae</taxon>
        <taxon>Trichonephila</taxon>
        <taxon>Trichonephila inaurata</taxon>
    </lineage>
</organism>
<evidence type="ECO:0000313" key="2">
    <source>
        <dbReference type="EMBL" id="GFY74730.1"/>
    </source>
</evidence>
<evidence type="ECO:0000313" key="3">
    <source>
        <dbReference type="Proteomes" id="UP000886998"/>
    </source>
</evidence>
<name>A0A8X6YPQ3_9ARAC</name>
<sequence>SRLYAIENVVIDCGTLMENFPEKESGNEKHFDENFSEINSTIP</sequence>
<dbReference type="AlphaFoldDB" id="A0A8X6YPQ3"/>
<evidence type="ECO:0000256" key="1">
    <source>
        <dbReference type="SAM" id="MobiDB-lite"/>
    </source>
</evidence>
<reference evidence="2" key="1">
    <citation type="submission" date="2020-08" db="EMBL/GenBank/DDBJ databases">
        <title>Multicomponent nature underlies the extraordinary mechanical properties of spider dragline silk.</title>
        <authorList>
            <person name="Kono N."/>
            <person name="Nakamura H."/>
            <person name="Mori M."/>
            <person name="Yoshida Y."/>
            <person name="Ohtoshi R."/>
            <person name="Malay A.D."/>
            <person name="Moran D.A.P."/>
            <person name="Tomita M."/>
            <person name="Numata K."/>
            <person name="Arakawa K."/>
        </authorList>
    </citation>
    <scope>NUCLEOTIDE SEQUENCE</scope>
</reference>
<feature type="non-terminal residue" evidence="2">
    <location>
        <position position="1"/>
    </location>
</feature>
<accession>A0A8X6YPQ3</accession>
<dbReference type="Proteomes" id="UP000886998">
    <property type="component" value="Unassembled WGS sequence"/>
</dbReference>
<feature type="region of interest" description="Disordered" evidence="1">
    <location>
        <begin position="23"/>
        <end position="43"/>
    </location>
</feature>
<comment type="caution">
    <text evidence="2">The sequence shown here is derived from an EMBL/GenBank/DDBJ whole genome shotgun (WGS) entry which is preliminary data.</text>
</comment>